<organism evidence="1 2">
    <name type="scientific">Trifolium medium</name>
    <dbReference type="NCBI Taxonomy" id="97028"/>
    <lineage>
        <taxon>Eukaryota</taxon>
        <taxon>Viridiplantae</taxon>
        <taxon>Streptophyta</taxon>
        <taxon>Embryophyta</taxon>
        <taxon>Tracheophyta</taxon>
        <taxon>Spermatophyta</taxon>
        <taxon>Magnoliopsida</taxon>
        <taxon>eudicotyledons</taxon>
        <taxon>Gunneridae</taxon>
        <taxon>Pentapetalae</taxon>
        <taxon>rosids</taxon>
        <taxon>fabids</taxon>
        <taxon>Fabales</taxon>
        <taxon>Fabaceae</taxon>
        <taxon>Papilionoideae</taxon>
        <taxon>50 kb inversion clade</taxon>
        <taxon>NPAAA clade</taxon>
        <taxon>Hologalegina</taxon>
        <taxon>IRL clade</taxon>
        <taxon>Trifolieae</taxon>
        <taxon>Trifolium</taxon>
    </lineage>
</organism>
<reference evidence="1 2" key="1">
    <citation type="journal article" date="2018" name="Front. Plant Sci.">
        <title>Red Clover (Trifolium pratense) and Zigzag Clover (T. medium) - A Picture of Genomic Similarities and Differences.</title>
        <authorList>
            <person name="Dluhosova J."/>
            <person name="Istvanek J."/>
            <person name="Nedelnik J."/>
            <person name="Repkova J."/>
        </authorList>
    </citation>
    <scope>NUCLEOTIDE SEQUENCE [LARGE SCALE GENOMIC DNA]</scope>
    <source>
        <strain evidence="2">cv. 10/8</strain>
        <tissue evidence="1">Leaf</tissue>
    </source>
</reference>
<dbReference type="Proteomes" id="UP000265520">
    <property type="component" value="Unassembled WGS sequence"/>
</dbReference>
<accession>A0A392QUR9</accession>
<proteinExistence type="predicted"/>
<comment type="caution">
    <text evidence="1">The sequence shown here is derived from an EMBL/GenBank/DDBJ whole genome shotgun (WGS) entry which is preliminary data.</text>
</comment>
<keyword evidence="2" id="KW-1185">Reference proteome</keyword>
<protein>
    <submittedName>
        <fullName evidence="1">Uncharacterized protein</fullName>
    </submittedName>
</protein>
<evidence type="ECO:0000313" key="2">
    <source>
        <dbReference type="Proteomes" id="UP000265520"/>
    </source>
</evidence>
<name>A0A392QUR9_9FABA</name>
<feature type="non-terminal residue" evidence="1">
    <location>
        <position position="1"/>
    </location>
</feature>
<dbReference type="EMBL" id="LXQA010161179">
    <property type="protein sequence ID" value="MCI27759.1"/>
    <property type="molecule type" value="Genomic_DNA"/>
</dbReference>
<evidence type="ECO:0000313" key="1">
    <source>
        <dbReference type="EMBL" id="MCI27759.1"/>
    </source>
</evidence>
<dbReference type="AlphaFoldDB" id="A0A392QUR9"/>
<sequence length="43" mass="4515">IHQKLSIIFISGEETTLCDGSTAAGVQREEEVAELVVGEIKGG</sequence>